<proteinExistence type="predicted"/>
<accession>A0A9P6JIF1</accession>
<dbReference type="EMBL" id="MU157954">
    <property type="protein sequence ID" value="KAF9522242.1"/>
    <property type="molecule type" value="Genomic_DNA"/>
</dbReference>
<organism evidence="2 3">
    <name type="scientific">Crepidotus variabilis</name>
    <dbReference type="NCBI Taxonomy" id="179855"/>
    <lineage>
        <taxon>Eukaryota</taxon>
        <taxon>Fungi</taxon>
        <taxon>Dikarya</taxon>
        <taxon>Basidiomycota</taxon>
        <taxon>Agaricomycotina</taxon>
        <taxon>Agaricomycetes</taxon>
        <taxon>Agaricomycetidae</taxon>
        <taxon>Agaricales</taxon>
        <taxon>Agaricineae</taxon>
        <taxon>Crepidotaceae</taxon>
        <taxon>Crepidotus</taxon>
    </lineage>
</organism>
<name>A0A9P6JIF1_9AGAR</name>
<dbReference type="AlphaFoldDB" id="A0A9P6JIF1"/>
<reference evidence="2" key="1">
    <citation type="submission" date="2020-11" db="EMBL/GenBank/DDBJ databases">
        <authorList>
            <consortium name="DOE Joint Genome Institute"/>
            <person name="Ahrendt S."/>
            <person name="Riley R."/>
            <person name="Andreopoulos W."/>
            <person name="Labutti K."/>
            <person name="Pangilinan J."/>
            <person name="Ruiz-Duenas F.J."/>
            <person name="Barrasa J.M."/>
            <person name="Sanchez-Garcia M."/>
            <person name="Camarero S."/>
            <person name="Miyauchi S."/>
            <person name="Serrano A."/>
            <person name="Linde D."/>
            <person name="Babiker R."/>
            <person name="Drula E."/>
            <person name="Ayuso-Fernandez I."/>
            <person name="Pacheco R."/>
            <person name="Padilla G."/>
            <person name="Ferreira P."/>
            <person name="Barriuso J."/>
            <person name="Kellner H."/>
            <person name="Castanera R."/>
            <person name="Alfaro M."/>
            <person name="Ramirez L."/>
            <person name="Pisabarro A.G."/>
            <person name="Kuo A."/>
            <person name="Tritt A."/>
            <person name="Lipzen A."/>
            <person name="He G."/>
            <person name="Yan M."/>
            <person name="Ng V."/>
            <person name="Cullen D."/>
            <person name="Martin F."/>
            <person name="Rosso M.-N."/>
            <person name="Henrissat B."/>
            <person name="Hibbett D."/>
            <person name="Martinez A.T."/>
            <person name="Grigoriev I.V."/>
        </authorList>
    </citation>
    <scope>NUCLEOTIDE SEQUENCE</scope>
    <source>
        <strain evidence="2">CBS 506.95</strain>
    </source>
</reference>
<evidence type="ECO:0000259" key="1">
    <source>
        <dbReference type="Pfam" id="PF20236"/>
    </source>
</evidence>
<evidence type="ECO:0000313" key="3">
    <source>
        <dbReference type="Proteomes" id="UP000807306"/>
    </source>
</evidence>
<comment type="caution">
    <text evidence="2">The sequence shown here is derived from an EMBL/GenBank/DDBJ whole genome shotgun (WGS) entry which is preliminary data.</text>
</comment>
<feature type="domain" description="DUF6593" evidence="1">
    <location>
        <begin position="3"/>
        <end position="44"/>
    </location>
</feature>
<feature type="non-terminal residue" evidence="2">
    <location>
        <position position="1"/>
    </location>
</feature>
<sequence length="55" mass="6191">EVPIVIYHRKHLGILSDARAASLEIFPQGQHMVDDIITTFVYIRVAEKSRPGACK</sequence>
<dbReference type="Pfam" id="PF20236">
    <property type="entry name" value="DUF6593"/>
    <property type="match status" value="1"/>
</dbReference>
<gene>
    <name evidence="2" type="ORF">CPB83DRAFT_777383</name>
</gene>
<dbReference type="OrthoDB" id="3360976at2759"/>
<dbReference type="Proteomes" id="UP000807306">
    <property type="component" value="Unassembled WGS sequence"/>
</dbReference>
<dbReference type="InterPro" id="IPR046528">
    <property type="entry name" value="DUF6593"/>
</dbReference>
<protein>
    <recommendedName>
        <fullName evidence="1">DUF6593 domain-containing protein</fullName>
    </recommendedName>
</protein>
<evidence type="ECO:0000313" key="2">
    <source>
        <dbReference type="EMBL" id="KAF9522242.1"/>
    </source>
</evidence>
<keyword evidence="3" id="KW-1185">Reference proteome</keyword>